<dbReference type="EMBL" id="JARKIF010000001">
    <property type="protein sequence ID" value="KAJ7650963.1"/>
    <property type="molecule type" value="Genomic_DNA"/>
</dbReference>
<evidence type="ECO:0000313" key="2">
    <source>
        <dbReference type="Proteomes" id="UP001221142"/>
    </source>
</evidence>
<keyword evidence="2" id="KW-1185">Reference proteome</keyword>
<organism evidence="1 2">
    <name type="scientific">Roridomyces roridus</name>
    <dbReference type="NCBI Taxonomy" id="1738132"/>
    <lineage>
        <taxon>Eukaryota</taxon>
        <taxon>Fungi</taxon>
        <taxon>Dikarya</taxon>
        <taxon>Basidiomycota</taxon>
        <taxon>Agaricomycotina</taxon>
        <taxon>Agaricomycetes</taxon>
        <taxon>Agaricomycetidae</taxon>
        <taxon>Agaricales</taxon>
        <taxon>Marasmiineae</taxon>
        <taxon>Mycenaceae</taxon>
        <taxon>Roridomyces</taxon>
    </lineage>
</organism>
<sequence>MTIAALVSEVLKWADRREDDSERAAQPLVELPSLPTPPLSISDDMNRSDWVPNKLQARILQGHVQELEFQYESLKSLTGLVIYRYEDLTKSIEAYKSLTLVDGAPLQSPRNKRAAPFVQLPDLPAPPPSIAHILRSESAPSSLQLRMVDRHIEKLDSQLASLKSLTRLVIRRHGELTKSIKEHKASISRHEDLATTTASTSSPMSCVPTEILAYIFSLLVEDEFYMAGWSGPYDRVPQQAPWVLTRVCRRWADVALGSKLLWSRVFFPLESRVLEDGAASLMKLLHERSGSAPLTVRIWESMPAYTDDSFDVLLEHAHRWQNLELELPRTTPSPVLGKLEAVRGRLHNLTKLNIRSEPVESLGTIDDVRDIFCEGTPELTTIRAEFHDAEALAVASPFIFPWRQLTRLSTTFASSAEVPPILEQLSSIVELQVI</sequence>
<name>A0AAD7CKA4_9AGAR</name>
<proteinExistence type="predicted"/>
<evidence type="ECO:0000313" key="1">
    <source>
        <dbReference type="EMBL" id="KAJ7650963.1"/>
    </source>
</evidence>
<evidence type="ECO:0008006" key="3">
    <source>
        <dbReference type="Google" id="ProtNLM"/>
    </source>
</evidence>
<protein>
    <recommendedName>
        <fullName evidence="3">F-box domain-containing protein</fullName>
    </recommendedName>
</protein>
<gene>
    <name evidence="1" type="ORF">FB45DRAFT_28895</name>
</gene>
<dbReference type="AlphaFoldDB" id="A0AAD7CKA4"/>
<dbReference type="Gene3D" id="1.20.1280.50">
    <property type="match status" value="1"/>
</dbReference>
<comment type="caution">
    <text evidence="1">The sequence shown here is derived from an EMBL/GenBank/DDBJ whole genome shotgun (WGS) entry which is preliminary data.</text>
</comment>
<dbReference type="Proteomes" id="UP001221142">
    <property type="component" value="Unassembled WGS sequence"/>
</dbReference>
<reference evidence="1" key="1">
    <citation type="submission" date="2023-03" db="EMBL/GenBank/DDBJ databases">
        <title>Massive genome expansion in bonnet fungi (Mycena s.s.) driven by repeated elements and novel gene families across ecological guilds.</title>
        <authorList>
            <consortium name="Lawrence Berkeley National Laboratory"/>
            <person name="Harder C.B."/>
            <person name="Miyauchi S."/>
            <person name="Viragh M."/>
            <person name="Kuo A."/>
            <person name="Thoen E."/>
            <person name="Andreopoulos B."/>
            <person name="Lu D."/>
            <person name="Skrede I."/>
            <person name="Drula E."/>
            <person name="Henrissat B."/>
            <person name="Morin E."/>
            <person name="Kohler A."/>
            <person name="Barry K."/>
            <person name="LaButti K."/>
            <person name="Morin E."/>
            <person name="Salamov A."/>
            <person name="Lipzen A."/>
            <person name="Mereny Z."/>
            <person name="Hegedus B."/>
            <person name="Baldrian P."/>
            <person name="Stursova M."/>
            <person name="Weitz H."/>
            <person name="Taylor A."/>
            <person name="Grigoriev I.V."/>
            <person name="Nagy L.G."/>
            <person name="Martin F."/>
            <person name="Kauserud H."/>
        </authorList>
    </citation>
    <scope>NUCLEOTIDE SEQUENCE</scope>
    <source>
        <strain evidence="1">9284</strain>
    </source>
</reference>
<accession>A0AAD7CKA4</accession>